<evidence type="ECO:0000256" key="1">
    <source>
        <dbReference type="ARBA" id="ARBA00003487"/>
    </source>
</evidence>
<dbReference type="SMART" id="SM00852">
    <property type="entry name" value="MoCF_biosynth"/>
    <property type="match status" value="1"/>
</dbReference>
<dbReference type="RefSeq" id="WP_015229354.1">
    <property type="nucleotide sequence ID" value="NC_019780.1"/>
</dbReference>
<dbReference type="eggNOG" id="COG0521">
    <property type="taxonomic scope" value="Bacteria"/>
</dbReference>
<dbReference type="AlphaFoldDB" id="K9YV12"/>
<gene>
    <name evidence="7" type="ORF">Dacsa_1691</name>
</gene>
<protein>
    <recommendedName>
        <fullName evidence="4 5">Molybdenum cofactor biosynthesis protein B</fullName>
    </recommendedName>
</protein>
<dbReference type="Proteomes" id="UP000010482">
    <property type="component" value="Chromosome"/>
</dbReference>
<dbReference type="HOGENOM" id="CLU_077358_2_3_3"/>
<dbReference type="FunFam" id="3.40.980.10:FF:000006">
    <property type="entry name" value="Molybdenum cofactor biosynthesis protein B"/>
    <property type="match status" value="1"/>
</dbReference>
<evidence type="ECO:0000256" key="5">
    <source>
        <dbReference type="PIRNR" id="PIRNR006443"/>
    </source>
</evidence>
<comment type="pathway">
    <text evidence="2 5">Cofactor biosynthesis; molybdopterin biosynthesis.</text>
</comment>
<dbReference type="PIRSF" id="PIRSF006443">
    <property type="entry name" value="MoaB"/>
    <property type="match status" value="1"/>
</dbReference>
<dbReference type="InterPro" id="IPR001453">
    <property type="entry name" value="MoaB/Mog_dom"/>
</dbReference>
<dbReference type="EMBL" id="CP003944">
    <property type="protein sequence ID" value="AFZ50357.1"/>
    <property type="molecule type" value="Genomic_DNA"/>
</dbReference>
<keyword evidence="5" id="KW-0501">Molybdenum cofactor biosynthesis</keyword>
<accession>K9YV12</accession>
<dbReference type="NCBIfam" id="TIGR00177">
    <property type="entry name" value="molyb_syn"/>
    <property type="match status" value="1"/>
</dbReference>
<dbReference type="UniPathway" id="UPA00344"/>
<evidence type="ECO:0000256" key="2">
    <source>
        <dbReference type="ARBA" id="ARBA00005046"/>
    </source>
</evidence>
<organism evidence="7 8">
    <name type="scientific">Dactylococcopsis salina (strain PCC 8305)</name>
    <name type="common">Myxobactron salinum</name>
    <dbReference type="NCBI Taxonomy" id="13035"/>
    <lineage>
        <taxon>Bacteria</taxon>
        <taxon>Bacillati</taxon>
        <taxon>Cyanobacteriota</taxon>
        <taxon>Cyanophyceae</taxon>
        <taxon>Nodosilineales</taxon>
        <taxon>Cymatolegaceae</taxon>
        <taxon>Dactylococcopsis</taxon>
    </lineage>
</organism>
<reference evidence="7" key="1">
    <citation type="submission" date="2012-04" db="EMBL/GenBank/DDBJ databases">
        <title>Finished genome of Dactylococcopsis salina PCC 8305.</title>
        <authorList>
            <consortium name="US DOE Joint Genome Institute"/>
            <person name="Gugger M."/>
            <person name="Coursin T."/>
            <person name="Rippka R."/>
            <person name="Tandeau De Marsac N."/>
            <person name="Huntemann M."/>
            <person name="Wei C.-L."/>
            <person name="Han J."/>
            <person name="Detter J.C."/>
            <person name="Han C."/>
            <person name="Tapia R."/>
            <person name="Daligault H."/>
            <person name="Chen A."/>
            <person name="Krypides N."/>
            <person name="Mavromatis K."/>
            <person name="Markowitz V."/>
            <person name="Szeto E."/>
            <person name="Ivanova N."/>
            <person name="Ovchinnikova G."/>
            <person name="Pagani I."/>
            <person name="Pati A."/>
            <person name="Goodwin L."/>
            <person name="Peters L."/>
            <person name="Pitluck S."/>
            <person name="Woyke T."/>
            <person name="Kerfeld C."/>
        </authorList>
    </citation>
    <scope>NUCLEOTIDE SEQUENCE [LARGE SCALE GENOMIC DNA]</scope>
    <source>
        <strain evidence="7">PCC 8305</strain>
    </source>
</reference>
<evidence type="ECO:0000256" key="4">
    <source>
        <dbReference type="ARBA" id="ARBA00015262"/>
    </source>
</evidence>
<dbReference type="SUPFAM" id="SSF53218">
    <property type="entry name" value="Molybdenum cofactor biosynthesis proteins"/>
    <property type="match status" value="1"/>
</dbReference>
<name>K9YV12_DACS8</name>
<dbReference type="PATRIC" id="fig|13035.3.peg.1906"/>
<dbReference type="KEGG" id="dsl:Dacsa_1691"/>
<proteinExistence type="inferred from homology"/>
<comment type="function">
    <text evidence="1 5">May be involved in the biosynthesis of molybdopterin.</text>
</comment>
<evidence type="ECO:0000259" key="6">
    <source>
        <dbReference type="SMART" id="SM00852"/>
    </source>
</evidence>
<dbReference type="Gene3D" id="3.40.980.10">
    <property type="entry name" value="MoaB/Mog-like domain"/>
    <property type="match status" value="1"/>
</dbReference>
<evidence type="ECO:0000313" key="7">
    <source>
        <dbReference type="EMBL" id="AFZ50357.1"/>
    </source>
</evidence>
<feature type="domain" description="MoaB/Mog" evidence="6">
    <location>
        <begin position="18"/>
        <end position="162"/>
    </location>
</feature>
<keyword evidence="8" id="KW-1185">Reference proteome</keyword>
<dbReference type="PANTHER" id="PTHR43232:SF2">
    <property type="entry name" value="MOLYBDENUM COFACTOR BIOSYNTHESIS PROTEIN B"/>
    <property type="match status" value="1"/>
</dbReference>
<dbReference type="STRING" id="13035.Dacsa_1691"/>
<evidence type="ECO:0000256" key="3">
    <source>
        <dbReference type="ARBA" id="ARBA00006112"/>
    </source>
</evidence>
<dbReference type="CDD" id="cd00886">
    <property type="entry name" value="MogA_MoaB"/>
    <property type="match status" value="1"/>
</dbReference>
<dbReference type="InterPro" id="IPR036425">
    <property type="entry name" value="MoaB/Mog-like_dom_sf"/>
</dbReference>
<comment type="similarity">
    <text evidence="3 5">Belongs to the MoaB/Mog family.</text>
</comment>
<dbReference type="GO" id="GO:0005829">
    <property type="term" value="C:cytosol"/>
    <property type="evidence" value="ECO:0007669"/>
    <property type="project" value="TreeGrafter"/>
</dbReference>
<evidence type="ECO:0000313" key="8">
    <source>
        <dbReference type="Proteomes" id="UP000010482"/>
    </source>
</evidence>
<dbReference type="Pfam" id="PF00994">
    <property type="entry name" value="MoCF_biosynth"/>
    <property type="match status" value="1"/>
</dbReference>
<sequence length="169" mass="18679">MMSSQPHPDRALISINCAIVTISDTRSKESDRSGQLIQEKLEANGHQIQDYTILKDDPEAIINHLKTLRKQKTLEVIICNGGTGIAPRDTTYDALAQVLDKTLPGFGELFRYLSYQEIGSRAIASRAIAGVYSNQLIFSLPGSTKAVQLGLEKLILPELVHLVKQLDHQ</sequence>
<dbReference type="InterPro" id="IPR012245">
    <property type="entry name" value="MoaB"/>
</dbReference>
<dbReference type="PANTHER" id="PTHR43232">
    <property type="entry name" value="MOLYBDENUM COFACTOR BIOSYNTHESIS PROTEIN B"/>
    <property type="match status" value="1"/>
</dbReference>
<dbReference type="GO" id="GO:0006777">
    <property type="term" value="P:Mo-molybdopterin cofactor biosynthetic process"/>
    <property type="evidence" value="ECO:0007669"/>
    <property type="project" value="UniProtKB-UniRule"/>
</dbReference>